<evidence type="ECO:0000256" key="2">
    <source>
        <dbReference type="ARBA" id="ARBA00022676"/>
    </source>
</evidence>
<dbReference type="OrthoDB" id="9771846at2"/>
<gene>
    <name evidence="5" type="ORF">PK98_02300</name>
</gene>
<keyword evidence="2" id="KW-0328">Glycosyltransferase</keyword>
<dbReference type="SUPFAM" id="SSF53448">
    <property type="entry name" value="Nucleotide-diphospho-sugar transferases"/>
    <property type="match status" value="1"/>
</dbReference>
<dbReference type="InterPro" id="IPR029044">
    <property type="entry name" value="Nucleotide-diphossugar_trans"/>
</dbReference>
<feature type="domain" description="Glycosyltransferase 2-like" evidence="4">
    <location>
        <begin position="13"/>
        <end position="112"/>
    </location>
</feature>
<proteinExistence type="inferred from homology"/>
<protein>
    <recommendedName>
        <fullName evidence="4">Glycosyltransferase 2-like domain-containing protein</fullName>
    </recommendedName>
</protein>
<evidence type="ECO:0000259" key="4">
    <source>
        <dbReference type="Pfam" id="PF00535"/>
    </source>
</evidence>
<dbReference type="InterPro" id="IPR001173">
    <property type="entry name" value="Glyco_trans_2-like"/>
</dbReference>
<dbReference type="PANTHER" id="PTHR43179">
    <property type="entry name" value="RHAMNOSYLTRANSFERASE WBBL"/>
    <property type="match status" value="1"/>
</dbReference>
<comment type="similarity">
    <text evidence="1">Belongs to the glycosyltransferase 2 family.</text>
</comment>
<accession>A0A0B2BV78</accession>
<evidence type="ECO:0000256" key="3">
    <source>
        <dbReference type="ARBA" id="ARBA00022679"/>
    </source>
</evidence>
<organism evidence="5 6">
    <name type="scientific">Croceibacterium mercuriale</name>
    <dbReference type="NCBI Taxonomy" id="1572751"/>
    <lineage>
        <taxon>Bacteria</taxon>
        <taxon>Pseudomonadati</taxon>
        <taxon>Pseudomonadota</taxon>
        <taxon>Alphaproteobacteria</taxon>
        <taxon>Sphingomonadales</taxon>
        <taxon>Erythrobacteraceae</taxon>
        <taxon>Croceibacterium</taxon>
    </lineage>
</organism>
<dbReference type="AlphaFoldDB" id="A0A0B2BV78"/>
<evidence type="ECO:0000256" key="1">
    <source>
        <dbReference type="ARBA" id="ARBA00006739"/>
    </source>
</evidence>
<dbReference type="STRING" id="1572751.PK98_02300"/>
<dbReference type="GO" id="GO:0016757">
    <property type="term" value="F:glycosyltransferase activity"/>
    <property type="evidence" value="ECO:0007669"/>
    <property type="project" value="UniProtKB-KW"/>
</dbReference>
<evidence type="ECO:0000313" key="5">
    <source>
        <dbReference type="EMBL" id="KHL25533.1"/>
    </source>
</evidence>
<evidence type="ECO:0000313" key="6">
    <source>
        <dbReference type="Proteomes" id="UP000030988"/>
    </source>
</evidence>
<reference evidence="5 6" key="1">
    <citation type="submission" date="2014-11" db="EMBL/GenBank/DDBJ databases">
        <title>Draft genome sequence of Kirrobacter mercurialis.</title>
        <authorList>
            <person name="Coil D.A."/>
            <person name="Eisen J.A."/>
        </authorList>
    </citation>
    <scope>NUCLEOTIDE SEQUENCE [LARGE SCALE GENOMIC DNA]</scope>
    <source>
        <strain evidence="5 6">Coronado</strain>
    </source>
</reference>
<dbReference type="EMBL" id="JTDN01000001">
    <property type="protein sequence ID" value="KHL25533.1"/>
    <property type="molecule type" value="Genomic_DNA"/>
</dbReference>
<dbReference type="Proteomes" id="UP000030988">
    <property type="component" value="Unassembled WGS sequence"/>
</dbReference>
<comment type="caution">
    <text evidence="5">The sequence shown here is derived from an EMBL/GenBank/DDBJ whole genome shotgun (WGS) entry which is preliminary data.</text>
</comment>
<keyword evidence="3" id="KW-0808">Transferase</keyword>
<name>A0A0B2BV78_9SPHN</name>
<dbReference type="PANTHER" id="PTHR43179:SF12">
    <property type="entry name" value="GALACTOFURANOSYLTRANSFERASE GLFT2"/>
    <property type="match status" value="1"/>
</dbReference>
<dbReference type="Pfam" id="PF00535">
    <property type="entry name" value="Glycos_transf_2"/>
    <property type="match status" value="1"/>
</dbReference>
<dbReference type="Gene3D" id="3.90.550.10">
    <property type="entry name" value="Spore Coat Polysaccharide Biosynthesis Protein SpsA, Chain A"/>
    <property type="match status" value="1"/>
</dbReference>
<sequence>MRAIPLALVQTIPVHIIVADDASTDGTQQAVLQQFPDITYLRSETSRGPCYQRNAGVEAASTPFVFPLDDDSMLVDPATLEQALADFTADDIAIVCMPFINILQDDVVRHQIKPGIPNDLLDSAACAHVVRRDAFLAVGGYNEDLFYTMEEGDLALRLLNDGGWRTVLGTSPPLHHMQLLKKVSDIQDYTGGRNKVLFYYRYAPAMIVPGRIAGAAIKDMMLAIRRRRPMPCLRGIRDGLGMVLTGRAKRTPVRREVFRYFVQQRAYSR</sequence>
<keyword evidence="6" id="KW-1185">Reference proteome</keyword>